<sequence length="156" mass="16752">MNDGGAFSIVTSASYAEKNNLTVWAKVVDYKVSGVEPEYMGMGPVPAIKALLERSGLDLQKDVGILEINEAFAAQRVACLDELGVDMNSDWYKNNYNPNGGGVSLGHPLGMLGARIMVSILHEFKNHPEYKYGIGSAFIGGGMGIAILLENGYHKA</sequence>
<dbReference type="InterPro" id="IPR020617">
    <property type="entry name" value="Thiolase_C"/>
</dbReference>
<dbReference type="SUPFAM" id="SSF53901">
    <property type="entry name" value="Thiolase-like"/>
    <property type="match status" value="1"/>
</dbReference>
<dbReference type="EMBL" id="FJNE01000004">
    <property type="protein sequence ID" value="CZQ93282.1"/>
    <property type="molecule type" value="Genomic_DNA"/>
</dbReference>
<dbReference type="STRING" id="140314.SAMN04488076_106109"/>
<dbReference type="GO" id="GO:0006635">
    <property type="term" value="P:fatty acid beta-oxidation"/>
    <property type="evidence" value="ECO:0007669"/>
    <property type="project" value="TreeGrafter"/>
</dbReference>
<evidence type="ECO:0000256" key="2">
    <source>
        <dbReference type="ARBA" id="ARBA00023098"/>
    </source>
</evidence>
<evidence type="ECO:0000313" key="5">
    <source>
        <dbReference type="Proteomes" id="UP000242754"/>
    </source>
</evidence>
<keyword evidence="1" id="KW-0276">Fatty acid metabolism</keyword>
<protein>
    <recommendedName>
        <fullName evidence="3">Thiolase C-terminal domain-containing protein</fullName>
    </recommendedName>
</protein>
<gene>
    <name evidence="4" type="ORF">Tpal_1614</name>
</gene>
<evidence type="ECO:0000313" key="4">
    <source>
        <dbReference type="EMBL" id="CZQ93282.1"/>
    </source>
</evidence>
<dbReference type="GO" id="GO:0010124">
    <property type="term" value="P:phenylacetate catabolic process"/>
    <property type="evidence" value="ECO:0007669"/>
    <property type="project" value="TreeGrafter"/>
</dbReference>
<evidence type="ECO:0000256" key="1">
    <source>
        <dbReference type="ARBA" id="ARBA00022832"/>
    </source>
</evidence>
<keyword evidence="2" id="KW-0443">Lipid metabolism</keyword>
<proteinExistence type="predicted"/>
<dbReference type="InterPro" id="IPR016039">
    <property type="entry name" value="Thiolase-like"/>
</dbReference>
<name>A0A143YNB9_9LACT</name>
<keyword evidence="5" id="KW-1185">Reference proteome</keyword>
<dbReference type="Gene3D" id="3.40.47.10">
    <property type="match status" value="1"/>
</dbReference>
<reference evidence="4 5" key="1">
    <citation type="submission" date="2016-02" db="EMBL/GenBank/DDBJ databases">
        <authorList>
            <person name="Wen L."/>
            <person name="He K."/>
            <person name="Yang H."/>
        </authorList>
    </citation>
    <scope>NUCLEOTIDE SEQUENCE [LARGE SCALE GENOMIC DNA]</scope>
    <source>
        <strain evidence="4">Trichococcus palustris</strain>
    </source>
</reference>
<evidence type="ECO:0000259" key="3">
    <source>
        <dbReference type="Pfam" id="PF02803"/>
    </source>
</evidence>
<accession>A0A143YNB9</accession>
<dbReference type="Proteomes" id="UP000242754">
    <property type="component" value="Unassembled WGS sequence"/>
</dbReference>
<dbReference type="AlphaFoldDB" id="A0A143YNB9"/>
<organism evidence="4 5">
    <name type="scientific">Trichococcus palustris</name>
    <dbReference type="NCBI Taxonomy" id="140314"/>
    <lineage>
        <taxon>Bacteria</taxon>
        <taxon>Bacillati</taxon>
        <taxon>Bacillota</taxon>
        <taxon>Bacilli</taxon>
        <taxon>Lactobacillales</taxon>
        <taxon>Carnobacteriaceae</taxon>
        <taxon>Trichococcus</taxon>
    </lineage>
</organism>
<dbReference type="PANTHER" id="PTHR43853">
    <property type="entry name" value="3-KETOACYL-COA THIOLASE, PEROXISOMAL"/>
    <property type="match status" value="1"/>
</dbReference>
<dbReference type="GO" id="GO:0003988">
    <property type="term" value="F:acetyl-CoA C-acyltransferase activity"/>
    <property type="evidence" value="ECO:0007669"/>
    <property type="project" value="TreeGrafter"/>
</dbReference>
<dbReference type="InterPro" id="IPR050215">
    <property type="entry name" value="Thiolase-like_sf_Thiolase"/>
</dbReference>
<dbReference type="Pfam" id="PF02803">
    <property type="entry name" value="Thiolase_C"/>
    <property type="match status" value="1"/>
</dbReference>
<dbReference type="RefSeq" id="WP_245825742.1">
    <property type="nucleotide sequence ID" value="NZ_FJNE01000004.1"/>
</dbReference>
<dbReference type="PANTHER" id="PTHR43853:SF8">
    <property type="entry name" value="3-KETOACYL-COA THIOLASE, PEROXISOMAL"/>
    <property type="match status" value="1"/>
</dbReference>
<feature type="domain" description="Thiolase C-terminal" evidence="3">
    <location>
        <begin position="22"/>
        <end position="150"/>
    </location>
</feature>